<evidence type="ECO:0000256" key="3">
    <source>
        <dbReference type="ARBA" id="ARBA00020501"/>
    </source>
</evidence>
<comment type="caution">
    <text evidence="18">The sequence shown here is derived from an EMBL/GenBank/DDBJ whole genome shotgun (WGS) entry which is preliminary data.</text>
</comment>
<sequence length="356" mass="39925">AYRVTSVDVNSRPSSCLTHFLLNGRTVLLEMPKSKGTKVMSHMLSSHNGEIFIHTLVTGRSVLEDPPSISEGSGGRVTDYRINEFGSLMKKNHLFRCKTLQIQGKEVVPPIEKSRLSLTRQTLYWPMIIGHTIIFNISQQIQSLLTLIQKESLTIDDVNECKKAIYQIVNMESKAVSLPVPSITSRGKGPKREELYKLLWKEIDHFLSVYATTAEHNAVLSCLRDLHAKQESVTDNGNTSSPSSPPQSSTVSNNGLKKSEVKDETELAWKELDAYNDMTEREKSDAFSEPLHKKPKLTSKSPAPSVISNNDHQSLLTLWMKKLEEGHSRKRPEFAGRMSGSNIAPLYVNLSDKHDL</sequence>
<evidence type="ECO:0000256" key="15">
    <source>
        <dbReference type="ARBA" id="ARBA00061603"/>
    </source>
</evidence>
<organism evidence="18 19">
    <name type="scientific">Leptotrombidium deliense</name>
    <dbReference type="NCBI Taxonomy" id="299467"/>
    <lineage>
        <taxon>Eukaryota</taxon>
        <taxon>Metazoa</taxon>
        <taxon>Ecdysozoa</taxon>
        <taxon>Arthropoda</taxon>
        <taxon>Chelicerata</taxon>
        <taxon>Arachnida</taxon>
        <taxon>Acari</taxon>
        <taxon>Acariformes</taxon>
        <taxon>Trombidiformes</taxon>
        <taxon>Prostigmata</taxon>
        <taxon>Anystina</taxon>
        <taxon>Parasitengona</taxon>
        <taxon>Trombiculoidea</taxon>
        <taxon>Trombiculidae</taxon>
        <taxon>Leptotrombidium</taxon>
    </lineage>
</organism>
<dbReference type="GO" id="GO:0007346">
    <property type="term" value="P:regulation of mitotic cell cycle"/>
    <property type="evidence" value="ECO:0007669"/>
    <property type="project" value="TreeGrafter"/>
</dbReference>
<feature type="region of interest" description="Disordered" evidence="17">
    <location>
        <begin position="231"/>
        <end position="262"/>
    </location>
</feature>
<accession>A0A443SVH1</accession>
<reference evidence="18 19" key="1">
    <citation type="journal article" date="2018" name="Gigascience">
        <title>Genomes of trombidid mites reveal novel predicted allergens and laterally-transferred genes associated with secondary metabolism.</title>
        <authorList>
            <person name="Dong X."/>
            <person name="Chaisiri K."/>
            <person name="Xia D."/>
            <person name="Armstrong S.D."/>
            <person name="Fang Y."/>
            <person name="Donnelly M.J."/>
            <person name="Kadowaki T."/>
            <person name="McGarry J.W."/>
            <person name="Darby A.C."/>
            <person name="Makepeace B.L."/>
        </authorList>
    </citation>
    <scope>NUCLEOTIDE SEQUENCE [LARGE SCALE GENOMIC DNA]</scope>
    <source>
        <strain evidence="18">UoL-UT</strain>
    </source>
</reference>
<evidence type="ECO:0000256" key="13">
    <source>
        <dbReference type="ARBA" id="ARBA00030658"/>
    </source>
</evidence>
<dbReference type="GO" id="GO:0007283">
    <property type="term" value="P:spermatogenesis"/>
    <property type="evidence" value="ECO:0007669"/>
    <property type="project" value="UniProtKB-KW"/>
</dbReference>
<evidence type="ECO:0000256" key="14">
    <source>
        <dbReference type="ARBA" id="ARBA00032585"/>
    </source>
</evidence>
<evidence type="ECO:0000256" key="16">
    <source>
        <dbReference type="ARBA" id="ARBA00065185"/>
    </source>
</evidence>
<evidence type="ECO:0000256" key="12">
    <source>
        <dbReference type="ARBA" id="ARBA00023306"/>
    </source>
</evidence>
<dbReference type="InterPro" id="IPR019355">
    <property type="entry name" value="Cell_cycle_regulator_Mat89Bb"/>
</dbReference>
<evidence type="ECO:0000256" key="7">
    <source>
        <dbReference type="ARBA" id="ARBA00022782"/>
    </source>
</evidence>
<evidence type="ECO:0000256" key="11">
    <source>
        <dbReference type="ARBA" id="ARBA00023254"/>
    </source>
</evidence>
<comment type="subunit">
    <text evidence="16">Belongs to the multiprotein complex Integrator, at least composed of IntS1, IntS2, IntS3, IntS4, omd/IntS5, IntS6, defl/IntS7, IntS8, IntS9, IntS10, IntS11, IntS12, asun/IntS13, IntS14 and IntS15. The core complex associates with protein phosphatase 2A subunits mts/PP2A and Pp2A-29B, to form the Integrator-PP2A (INTAC) complex.</text>
</comment>
<gene>
    <name evidence="18" type="ORF">B4U80_06481</name>
</gene>
<evidence type="ECO:0000256" key="5">
    <source>
        <dbReference type="ARBA" id="ARBA00022618"/>
    </source>
</evidence>
<keyword evidence="10" id="KW-0539">Nucleus</keyword>
<evidence type="ECO:0000256" key="4">
    <source>
        <dbReference type="ARBA" id="ARBA00022490"/>
    </source>
</evidence>
<dbReference type="OrthoDB" id="5844105at2759"/>
<dbReference type="VEuPathDB" id="VectorBase:LDEU000536"/>
<keyword evidence="8" id="KW-0744">Spermatogenesis</keyword>
<comment type="similarity">
    <text evidence="15">Belongs to the Integrator subunit 13 family.</text>
</comment>
<evidence type="ECO:0000256" key="8">
    <source>
        <dbReference type="ARBA" id="ARBA00022871"/>
    </source>
</evidence>
<feature type="compositionally biased region" description="Low complexity" evidence="17">
    <location>
        <begin position="238"/>
        <end position="254"/>
    </location>
</feature>
<evidence type="ECO:0000256" key="1">
    <source>
        <dbReference type="ARBA" id="ARBA00004123"/>
    </source>
</evidence>
<dbReference type="PANTHER" id="PTHR12955">
    <property type="entry name" value="SARCOMA ANTIGEN NY-SAR-95-RELATED"/>
    <property type="match status" value="1"/>
</dbReference>
<feature type="non-terminal residue" evidence="18">
    <location>
        <position position="1"/>
    </location>
</feature>
<dbReference type="GO" id="GO:0051301">
    <property type="term" value="P:cell division"/>
    <property type="evidence" value="ECO:0007669"/>
    <property type="project" value="UniProtKB-KW"/>
</dbReference>
<evidence type="ECO:0000256" key="6">
    <source>
        <dbReference type="ARBA" id="ARBA00022776"/>
    </source>
</evidence>
<dbReference type="Proteomes" id="UP000288716">
    <property type="component" value="Unassembled WGS sequence"/>
</dbReference>
<proteinExistence type="inferred from homology"/>
<evidence type="ECO:0000313" key="19">
    <source>
        <dbReference type="Proteomes" id="UP000288716"/>
    </source>
</evidence>
<evidence type="ECO:0000256" key="17">
    <source>
        <dbReference type="SAM" id="MobiDB-lite"/>
    </source>
</evidence>
<keyword evidence="12" id="KW-0131">Cell cycle</keyword>
<dbReference type="PANTHER" id="PTHR12955:SF1">
    <property type="entry name" value="INTEGRATOR COMPLEX SUBUNIT 13"/>
    <property type="match status" value="1"/>
</dbReference>
<keyword evidence="4" id="KW-0963">Cytoplasm</keyword>
<evidence type="ECO:0000256" key="10">
    <source>
        <dbReference type="ARBA" id="ARBA00023242"/>
    </source>
</evidence>
<dbReference type="EMBL" id="NCKV01000145">
    <property type="protein sequence ID" value="RWS31504.1"/>
    <property type="molecule type" value="Genomic_DNA"/>
</dbReference>
<keyword evidence="9" id="KW-0175">Coiled coil</keyword>
<dbReference type="GO" id="GO:0051642">
    <property type="term" value="P:centrosome localization"/>
    <property type="evidence" value="ECO:0007669"/>
    <property type="project" value="TreeGrafter"/>
</dbReference>
<dbReference type="GO" id="GO:0032039">
    <property type="term" value="C:integrator complex"/>
    <property type="evidence" value="ECO:0007669"/>
    <property type="project" value="TreeGrafter"/>
</dbReference>
<keyword evidence="5" id="KW-0132">Cell division</keyword>
<evidence type="ECO:0000256" key="2">
    <source>
        <dbReference type="ARBA" id="ARBA00004556"/>
    </source>
</evidence>
<keyword evidence="19" id="KW-1185">Reference proteome</keyword>
<keyword evidence="6" id="KW-0498">Mitosis</keyword>
<dbReference type="GO" id="GO:0048471">
    <property type="term" value="C:perinuclear region of cytoplasm"/>
    <property type="evidence" value="ECO:0007669"/>
    <property type="project" value="UniProtKB-SubCell"/>
</dbReference>
<feature type="region of interest" description="Disordered" evidence="17">
    <location>
        <begin position="280"/>
        <end position="309"/>
    </location>
</feature>
<dbReference type="Pfam" id="PF10221">
    <property type="entry name" value="Mat89Bb"/>
    <property type="match status" value="1"/>
</dbReference>
<protein>
    <recommendedName>
        <fullName evidence="3">Protein asunder</fullName>
    </recommendedName>
    <alternativeName>
        <fullName evidence="14">Cell cycle regulator Mat89Bb</fullName>
    </alternativeName>
    <alternativeName>
        <fullName evidence="13">Set apart in position or space protein</fullName>
    </alternativeName>
</protein>
<dbReference type="AlphaFoldDB" id="A0A443SVH1"/>
<keyword evidence="7" id="KW-0221">Differentiation</keyword>
<dbReference type="STRING" id="299467.A0A443SVH1"/>
<comment type="subcellular location">
    <subcellularLocation>
        <location evidence="2">Cytoplasm</location>
        <location evidence="2">Perinuclear region</location>
    </subcellularLocation>
    <subcellularLocation>
        <location evidence="1">Nucleus</location>
    </subcellularLocation>
</comment>
<evidence type="ECO:0000256" key="9">
    <source>
        <dbReference type="ARBA" id="ARBA00023054"/>
    </source>
</evidence>
<name>A0A443SVH1_9ACAR</name>
<feature type="compositionally biased region" description="Basic and acidic residues" evidence="17">
    <location>
        <begin position="280"/>
        <end position="292"/>
    </location>
</feature>
<feature type="compositionally biased region" description="Polar residues" evidence="17">
    <location>
        <begin position="298"/>
        <end position="309"/>
    </location>
</feature>
<dbReference type="GO" id="GO:0030154">
    <property type="term" value="P:cell differentiation"/>
    <property type="evidence" value="ECO:0007669"/>
    <property type="project" value="UniProtKB-KW"/>
</dbReference>
<keyword evidence="11" id="KW-0469">Meiosis</keyword>
<dbReference type="GO" id="GO:0051321">
    <property type="term" value="P:meiotic cell cycle"/>
    <property type="evidence" value="ECO:0007669"/>
    <property type="project" value="UniProtKB-KW"/>
</dbReference>
<evidence type="ECO:0000313" key="18">
    <source>
        <dbReference type="EMBL" id="RWS31504.1"/>
    </source>
</evidence>